<evidence type="ECO:0000313" key="1">
    <source>
        <dbReference type="EMBL" id="KCW79697.1"/>
    </source>
</evidence>
<accession>A0A059CMU3</accession>
<gene>
    <name evidence="1" type="ORF">EUGRSUZ_C01050</name>
</gene>
<organism evidence="1">
    <name type="scientific">Eucalyptus grandis</name>
    <name type="common">Flooded gum</name>
    <dbReference type="NCBI Taxonomy" id="71139"/>
    <lineage>
        <taxon>Eukaryota</taxon>
        <taxon>Viridiplantae</taxon>
        <taxon>Streptophyta</taxon>
        <taxon>Embryophyta</taxon>
        <taxon>Tracheophyta</taxon>
        <taxon>Spermatophyta</taxon>
        <taxon>Magnoliopsida</taxon>
        <taxon>eudicotyledons</taxon>
        <taxon>Gunneridae</taxon>
        <taxon>Pentapetalae</taxon>
        <taxon>rosids</taxon>
        <taxon>malvids</taxon>
        <taxon>Myrtales</taxon>
        <taxon>Myrtaceae</taxon>
        <taxon>Myrtoideae</taxon>
        <taxon>Eucalypteae</taxon>
        <taxon>Eucalyptus</taxon>
    </lineage>
</organism>
<dbReference type="InParanoid" id="A0A059CMU3"/>
<dbReference type="AlphaFoldDB" id="A0A059CMU3"/>
<dbReference type="EMBL" id="KK198755">
    <property type="protein sequence ID" value="KCW79697.1"/>
    <property type="molecule type" value="Genomic_DNA"/>
</dbReference>
<proteinExistence type="predicted"/>
<protein>
    <submittedName>
        <fullName evidence="1">Uncharacterized protein</fullName>
    </submittedName>
</protein>
<name>A0A059CMU3_EUCGR</name>
<reference evidence="1" key="1">
    <citation type="submission" date="2013-07" db="EMBL/GenBank/DDBJ databases">
        <title>The genome of Eucalyptus grandis.</title>
        <authorList>
            <person name="Schmutz J."/>
            <person name="Hayes R."/>
            <person name="Myburg A."/>
            <person name="Tuskan G."/>
            <person name="Grattapaglia D."/>
            <person name="Rokhsar D.S."/>
        </authorList>
    </citation>
    <scope>NUCLEOTIDE SEQUENCE</scope>
    <source>
        <tissue evidence="1">Leaf extractions</tissue>
    </source>
</reference>
<sequence length="107" mass="12509">MYFSRVNREIREYSRCRRFIEVLSPIRIGKTRKEELNSGFKDCVWERTHHPFKLLVPKTSSNQESLSFDPSVWHHSNVGKTKNILSRSGFWSTELPISDQGHQTSAS</sequence>
<dbReference type="Gramene" id="KCW79697">
    <property type="protein sequence ID" value="KCW79697"/>
    <property type="gene ID" value="EUGRSUZ_C01050"/>
</dbReference>